<dbReference type="VEuPathDB" id="FungiDB:BON22_1165"/>
<accession>A0A061B5Y2</accession>
<dbReference type="Gene3D" id="1.25.10.10">
    <property type="entry name" value="Leucine-rich Repeat Variant"/>
    <property type="match status" value="1"/>
</dbReference>
<dbReference type="GO" id="GO:1990414">
    <property type="term" value="P:replication-born double-strand break repair via sister chromatid exchange"/>
    <property type="evidence" value="ECO:0007669"/>
    <property type="project" value="TreeGrafter"/>
</dbReference>
<dbReference type="OrthoDB" id="418242at2759"/>
<dbReference type="CDD" id="cd23958">
    <property type="entry name" value="SCC2"/>
    <property type="match status" value="1"/>
</dbReference>
<dbReference type="GO" id="GO:0034087">
    <property type="term" value="P:establishment of mitotic sister chromatid cohesion"/>
    <property type="evidence" value="ECO:0007669"/>
    <property type="project" value="TreeGrafter"/>
</dbReference>
<dbReference type="PANTHER" id="PTHR21704">
    <property type="entry name" value="NIPPED-B-LIKE PROTEIN DELANGIN SCC2-RELATED"/>
    <property type="match status" value="1"/>
</dbReference>
<dbReference type="EMBL" id="LK052903">
    <property type="protein sequence ID" value="CDR45371.1"/>
    <property type="molecule type" value="Genomic_DNA"/>
</dbReference>
<dbReference type="InterPro" id="IPR024986">
    <property type="entry name" value="Nipped-B_C"/>
</dbReference>
<evidence type="ECO:0000256" key="7">
    <source>
        <dbReference type="SAM" id="MobiDB-lite"/>
    </source>
</evidence>
<keyword evidence="5 6" id="KW-0131">Cell cycle</keyword>
<dbReference type="GO" id="GO:0003682">
    <property type="term" value="F:chromatin binding"/>
    <property type="evidence" value="ECO:0007669"/>
    <property type="project" value="TreeGrafter"/>
</dbReference>
<evidence type="ECO:0000256" key="3">
    <source>
        <dbReference type="ARBA" id="ARBA00022737"/>
    </source>
</evidence>
<feature type="domain" description="Sister chromatid cohesion C-terminal" evidence="8">
    <location>
        <begin position="1175"/>
        <end position="1355"/>
    </location>
</feature>
<evidence type="ECO:0000259" key="8">
    <source>
        <dbReference type="Pfam" id="PF12830"/>
    </source>
</evidence>
<dbReference type="PANTHER" id="PTHR21704:SF18">
    <property type="entry name" value="NIPPED-B-LIKE PROTEIN"/>
    <property type="match status" value="1"/>
</dbReference>
<dbReference type="Pfam" id="PF12830">
    <property type="entry name" value="Nipped-B_C"/>
    <property type="match status" value="1"/>
</dbReference>
<evidence type="ECO:0000256" key="2">
    <source>
        <dbReference type="ARBA" id="ARBA00009252"/>
    </source>
</evidence>
<dbReference type="SUPFAM" id="SSF48371">
    <property type="entry name" value="ARM repeat"/>
    <property type="match status" value="1"/>
</dbReference>
<evidence type="ECO:0000256" key="1">
    <source>
        <dbReference type="ARBA" id="ARBA00004123"/>
    </source>
</evidence>
<dbReference type="InterPro" id="IPR033031">
    <property type="entry name" value="Scc2/Nipped-B"/>
</dbReference>
<evidence type="ECO:0000313" key="9">
    <source>
        <dbReference type="EMBL" id="CDR45371.1"/>
    </source>
</evidence>
<comment type="subcellular location">
    <subcellularLocation>
        <location evidence="1 6">Nucleus</location>
    </subcellularLocation>
</comment>
<protein>
    <recommendedName>
        <fullName evidence="6">Sister chromatid cohesion protein</fullName>
    </recommendedName>
</protein>
<organism evidence="9">
    <name type="scientific">Cyberlindnera fabianii</name>
    <name type="common">Yeast</name>
    <name type="synonym">Hansenula fabianii</name>
    <dbReference type="NCBI Taxonomy" id="36022"/>
    <lineage>
        <taxon>Eukaryota</taxon>
        <taxon>Fungi</taxon>
        <taxon>Dikarya</taxon>
        <taxon>Ascomycota</taxon>
        <taxon>Saccharomycotina</taxon>
        <taxon>Saccharomycetes</taxon>
        <taxon>Phaffomycetales</taxon>
        <taxon>Phaffomycetaceae</taxon>
        <taxon>Cyberlindnera</taxon>
    </lineage>
</organism>
<proteinExistence type="inferred from homology"/>
<keyword evidence="4 6" id="KW-0539">Nucleus</keyword>
<evidence type="ECO:0000256" key="4">
    <source>
        <dbReference type="ARBA" id="ARBA00023242"/>
    </source>
</evidence>
<dbReference type="GO" id="GO:0071169">
    <property type="term" value="P:establishment of protein localization to chromatin"/>
    <property type="evidence" value="ECO:0007669"/>
    <property type="project" value="TreeGrafter"/>
</dbReference>
<dbReference type="PhylomeDB" id="A0A061B5Y2"/>
<feature type="region of interest" description="Disordered" evidence="7">
    <location>
        <begin position="79"/>
        <end position="113"/>
    </location>
</feature>
<dbReference type="GO" id="GO:0010468">
    <property type="term" value="P:regulation of gene expression"/>
    <property type="evidence" value="ECO:0007669"/>
    <property type="project" value="InterPro"/>
</dbReference>
<dbReference type="InterPro" id="IPR011989">
    <property type="entry name" value="ARM-like"/>
</dbReference>
<keyword evidence="3 6" id="KW-0677">Repeat</keyword>
<reference evidence="9" key="1">
    <citation type="journal article" date="2014" name="Genome Announc.">
        <title>Genome sequence of the yeast Cyberlindnera fabianii (Hansenula fabianii).</title>
        <authorList>
            <person name="Freel K.C."/>
            <person name="Sarilar V."/>
            <person name="Neuveglise C."/>
            <person name="Devillers H."/>
            <person name="Friedrich A."/>
            <person name="Schacherer J."/>
        </authorList>
    </citation>
    <scope>NUCLEOTIDE SEQUENCE</scope>
    <source>
        <strain evidence="9">YJS4271</strain>
    </source>
</reference>
<name>A0A061B5Y2_CYBFA</name>
<comment type="similarity">
    <text evidence="2 6">Belongs to the SCC2/Nipped-B family.</text>
</comment>
<dbReference type="InterPro" id="IPR026003">
    <property type="entry name" value="Cohesin_HEAT"/>
</dbReference>
<evidence type="ECO:0000256" key="5">
    <source>
        <dbReference type="ARBA" id="ARBA00023306"/>
    </source>
</evidence>
<dbReference type="GO" id="GO:0090694">
    <property type="term" value="C:Scc2-Scc4 cohesin loading complex"/>
    <property type="evidence" value="ECO:0007669"/>
    <property type="project" value="TreeGrafter"/>
</dbReference>
<sequence>MDATEQRRLAQAMGIEKEMAELDVSLGVLAKPLSQLTEGQTNSTHSLFEGLSGLAAEVAHNVELIDEVELRSADALETASANTSMASHTTLDSAPTTTSIQTSATKVSVPQSIRQPTQLPLKRDPLISHDQDAQIKKRKTDIGVEHMQMESLDLKTLTELVQSQIGLTDEDAEYESSDLWIELPNTDHILADNVTSLIGSLLQKISQTTVSDQIPFNCLDRIQHLMMKSVKYGAEIEWSGEEIVESSQAFTLSVTVLKSISVLLAVLNLKRKEKKLYLDDYLTEALGFLYRFVEDFLTNINTSASMKSHSSLSIIKYIIFQITIYLTSNQINDTLITKLEYMSMAIFFHQADKDFLSFKWYVMSLLTAIFQHSPDQRSFILDEIVTSMDKLPTQKASCRQVALQNGVNVQLVTILILNLFNTLNLQSVSYSNELLLSNKALHVHEKAERIKEDQRFLDISAAVKKDRENLSSSVASSLITKLTTSPSANSKALFELFLQDLLSLVSLPEYPAAETLLFEITKYALYNSENQSVIAETHLMEMIGLIGSKMLMIRGPDDPPQRAIIDMLEANATIFTYLNNSRTDTTNMGSADLFLAKWVDALIADSHAPEVIADDRTINALNELLIGYYTGKKTSVYGLVGDVKNEAFVKDTYRDILLYSNFISLYQNVLNHLLSSVDHPKVKTRTKALKNLSLIIAQDDRFINVPQVKASLSSRIADSSPLVRHAVLDIFYTCISSKPWMIPDFYQNVVLTNDKAVSVRKKSIDIALRIMEKSDDSEIQIYVFERVFKRLEDDEESVLEHVQQFLLNLFLLKGPIKHSDSDSTRAIKQLCHLLLGLISKSSKNRDLFEVFLADDIIRVTEQNKYFHDQLLSVCSQVVEMMFSLVINGIDTTDQTKVENCLGLLSIFSKSEIPLINQEQLLSLHPYLTNDVSGTSTTYYSLVILRNTLAHTNSLREQFLNSAQSSLLTRLTKFNVKELDEAMASVWALSEMKGDTTKIANAAASCLLLINQPLEKAMRNELIESDPRAVRLLYLLGCFGRYCDLEKNRDVFMRQKKLVLKEKETILSLITKTLLIFTKPKVNRQIRRVAIKNLIQVATTHSKLFMSEQVLKVLDSEFLGDKDDFKVVMIQGLLEFFETEEKDVLRKSRLKKSSSTSIDVHVFHGDSKLFESDGICASLVQRYMTPVLELCLSADTDTSLLAVKYLRFVVNLGFANPRICIPTIIALEASPVSFIRMVGVELHRELHQRHESLIDTSYIHGLKEAVRYRLKMSDDESIHGSGHDFFTRFFSVLDDSKTSRKRLLTQFVKSLSYNGENITLDDVKFLMNYTGFLCPSILECELTSFDEIFILIDGIELGLQSHDTQIKPLLTQVMTDQARQETPDSMTKLGMQATMLLTLHKFINGLRYAYRIGHNVDKTEIKTHVKPKLHERQVIKWPKYKPGFEMLNSGVFEELLREIG</sequence>
<dbReference type="Pfam" id="PF12765">
    <property type="entry name" value="Cohesin_HEAT"/>
    <property type="match status" value="1"/>
</dbReference>
<dbReference type="GO" id="GO:0061775">
    <property type="term" value="F:cohesin loader activity"/>
    <property type="evidence" value="ECO:0007669"/>
    <property type="project" value="InterPro"/>
</dbReference>
<dbReference type="InterPro" id="IPR016024">
    <property type="entry name" value="ARM-type_fold"/>
</dbReference>
<evidence type="ECO:0000256" key="6">
    <source>
        <dbReference type="RuleBase" id="RU364107"/>
    </source>
</evidence>
<gene>
    <name evidence="9" type="ORF">CYFA0S_18e00342g</name>
</gene>
<dbReference type="GO" id="GO:0140588">
    <property type="term" value="P:chromatin looping"/>
    <property type="evidence" value="ECO:0007669"/>
    <property type="project" value="InterPro"/>
</dbReference>